<dbReference type="Pfam" id="PF13591">
    <property type="entry name" value="MerR_2"/>
    <property type="match status" value="1"/>
</dbReference>
<sequence>MTELKINTPGQPPSRSELIAWSRFVELACVEPGTVAELMEMGWLDPVCTGANQYLFRPHDVYRIQKLMRLCRDLEIPHAAGSIIVDLLERVERMEQELNELKRLL</sequence>
<accession>A0A238Z9C8</accession>
<dbReference type="OrthoDB" id="5471718at2"/>
<organism evidence="1 2">
    <name type="scientific">Humidesulfovibrio mexicanus</name>
    <dbReference type="NCBI Taxonomy" id="147047"/>
    <lineage>
        <taxon>Bacteria</taxon>
        <taxon>Pseudomonadati</taxon>
        <taxon>Thermodesulfobacteriota</taxon>
        <taxon>Desulfovibrionia</taxon>
        <taxon>Desulfovibrionales</taxon>
        <taxon>Desulfovibrionaceae</taxon>
        <taxon>Humidesulfovibrio</taxon>
    </lineage>
</organism>
<dbReference type="EMBL" id="FZOC01000002">
    <property type="protein sequence ID" value="SNR79598.1"/>
    <property type="molecule type" value="Genomic_DNA"/>
</dbReference>
<protein>
    <submittedName>
        <fullName evidence="1">Chaperone modulatory protein CbpM</fullName>
    </submittedName>
</protein>
<keyword evidence="2" id="KW-1185">Reference proteome</keyword>
<dbReference type="AlphaFoldDB" id="A0A238Z9C8"/>
<evidence type="ECO:0000313" key="1">
    <source>
        <dbReference type="EMBL" id="SNR79598.1"/>
    </source>
</evidence>
<name>A0A238Z9C8_9BACT</name>
<dbReference type="Gene3D" id="1.10.1660.10">
    <property type="match status" value="1"/>
</dbReference>
<proteinExistence type="predicted"/>
<evidence type="ECO:0000313" key="2">
    <source>
        <dbReference type="Proteomes" id="UP000198324"/>
    </source>
</evidence>
<gene>
    <name evidence="1" type="ORF">SAMN04488503_1334</name>
</gene>
<dbReference type="Proteomes" id="UP000198324">
    <property type="component" value="Unassembled WGS sequence"/>
</dbReference>
<reference evidence="1 2" key="1">
    <citation type="submission" date="2017-06" db="EMBL/GenBank/DDBJ databases">
        <authorList>
            <person name="Kim H.J."/>
            <person name="Triplett B.A."/>
        </authorList>
    </citation>
    <scope>NUCLEOTIDE SEQUENCE [LARGE SCALE GENOMIC DNA]</scope>
    <source>
        <strain evidence="1 2">DSM 13116</strain>
    </source>
</reference>
<dbReference type="RefSeq" id="WP_089272972.1">
    <property type="nucleotide sequence ID" value="NZ_FZOC01000002.1"/>
</dbReference>